<dbReference type="GO" id="GO:0006633">
    <property type="term" value="P:fatty acid biosynthetic process"/>
    <property type="evidence" value="ECO:0007669"/>
    <property type="project" value="UniProtKB-KW"/>
</dbReference>
<sequence length="873" mass="99322">MFGNLIDAITGKHHNEAATSKVKLKGTVVLMKKSVLDFGDFSASLLDRMHEFLGKGVCFQLVSATVTDPSDHERVKSNKGKVGKSAYLEKWIESMPSMAVGESKFNVHFEWDESQGIPGAIIVKNNHHSEFYLKTVTLECVPEKSRIHFVCNSWIYPVGKYTYDRIFFANDTYLPSKMPEPLKPYRKEELANLQGDAVMGELKEHDRVYAYDYYNDLGQPDKGLDYVRPVLGGSKEFPYPRRGRTGRRPTKTDPKTESRLPLISLDIYVPRDERFGHLKMSDFLAYALKALTQALLPTLNTVFDLTPMEFDSFQDVLNLYEGGLRLPQLDAIRDQIPFEMLRELVRTDGERILKLPLPQVIKEDRFAWRTDEEFGREMLAGVNPVIIRRLQEFPPKSKLDPKLYGNHTSSITTAHIEKNLEGKTIHQTLKDYKLFILDHHDALIPYLNRINSGTSNKIYASRTLLLLNDDGTLKPLAIELSLPHPEGEQHGAVNRVFTPAEHGVEESIWQLAKAYAAVNDSGYHQLISHWLNTHAVIEPFVIATNRQLSVVHPVHKLLSPHCRDTMNINALARQTLINAGGILESTVFPGKYAMEMSAVVYKDWKLTEQGLPDDLLKRGVAVEDLKSPYKLRLLIEDYPFAVDGLAIWSAIETWVSEYCAIYYPDDAAIAADVELHEWWKEVREVGHGDKKDEDWWPAMQTAAELTKTCTTIIWMASALHAAVNFGQYPYAGYLPNRPTISRRWMPQPGTAEYEELERTPDLVFLKTITSQFQTILGVSLIEILSRHSSDEVYLGQRDTPEWTTDQKALEAFDRFHRRLIEIENRILSMNQDPNLKNRTGPVKMSYTLLYPNASDFTRVGGLTGRGIPNSVSI</sequence>
<dbReference type="GO" id="GO:0046872">
    <property type="term" value="F:metal ion binding"/>
    <property type="evidence" value="ECO:0007669"/>
    <property type="project" value="UniProtKB-UniRule"/>
</dbReference>
<dbReference type="FunFam" id="1.20.245.10:FF:000002">
    <property type="entry name" value="Lipoxygenase"/>
    <property type="match status" value="1"/>
</dbReference>
<dbReference type="SUPFAM" id="SSF49723">
    <property type="entry name" value="Lipase/lipooxygenase domain (PLAT/LH2 domain)"/>
    <property type="match status" value="1"/>
</dbReference>
<proteinExistence type="inferred from homology"/>
<dbReference type="InterPro" id="IPR013819">
    <property type="entry name" value="LipOase_C"/>
</dbReference>
<dbReference type="GO" id="GO:0031408">
    <property type="term" value="P:oxylipin biosynthetic process"/>
    <property type="evidence" value="ECO:0007669"/>
    <property type="project" value="UniProtKB-UniRule"/>
</dbReference>
<evidence type="ECO:0000256" key="7">
    <source>
        <dbReference type="ARBA" id="ARBA00022964"/>
    </source>
</evidence>
<dbReference type="InterPro" id="IPR042057">
    <property type="entry name" value="Lipoxy_PLAT/LH2"/>
</dbReference>
<dbReference type="Pfam" id="PF00305">
    <property type="entry name" value="Lipoxygenase"/>
    <property type="match status" value="1"/>
</dbReference>
<dbReference type="InterPro" id="IPR020833">
    <property type="entry name" value="LipOase_Fe_BS"/>
</dbReference>
<keyword evidence="5 15" id="KW-0925">Oxylipin biosynthesis</keyword>
<evidence type="ECO:0000256" key="15">
    <source>
        <dbReference type="RuleBase" id="RU003975"/>
    </source>
</evidence>
<dbReference type="PRINTS" id="PR00087">
    <property type="entry name" value="LIPOXYGENASE"/>
</dbReference>
<dbReference type="Gene3D" id="4.10.372.10">
    <property type="entry name" value="Lipoxygenase-1, Domain 3"/>
    <property type="match status" value="1"/>
</dbReference>
<comment type="pathway">
    <text evidence="15">Lipid metabolism; oxylipin biosynthesis.</text>
</comment>
<keyword evidence="6" id="KW-0276">Fatty acid metabolism</keyword>
<dbReference type="InterPro" id="IPR020834">
    <property type="entry name" value="LipOase_CS"/>
</dbReference>
<gene>
    <name evidence="19" type="ORF">Cni_G01744</name>
</gene>
<keyword evidence="8 14" id="KW-0560">Oxidoreductase</keyword>
<evidence type="ECO:0000259" key="18">
    <source>
        <dbReference type="PROSITE" id="PS51393"/>
    </source>
</evidence>
<dbReference type="FunFam" id="4.10.372.10:FF:000001">
    <property type="entry name" value="Lipoxygenase"/>
    <property type="match status" value="1"/>
</dbReference>
<evidence type="ECO:0000256" key="8">
    <source>
        <dbReference type="ARBA" id="ARBA00023002"/>
    </source>
</evidence>
<evidence type="ECO:0000256" key="16">
    <source>
        <dbReference type="SAM" id="MobiDB-lite"/>
    </source>
</evidence>
<evidence type="ECO:0000256" key="3">
    <source>
        <dbReference type="ARBA" id="ARBA00022516"/>
    </source>
</evidence>
<evidence type="ECO:0000256" key="9">
    <source>
        <dbReference type="ARBA" id="ARBA00023004"/>
    </source>
</evidence>
<dbReference type="InterPro" id="IPR036226">
    <property type="entry name" value="LipOase_C_sf"/>
</dbReference>
<comment type="cofactor">
    <cofactor evidence="1 14">
        <name>Fe cation</name>
        <dbReference type="ChEBI" id="CHEBI:24875"/>
    </cofactor>
</comment>
<keyword evidence="20" id="KW-1185">Reference proteome</keyword>
<evidence type="ECO:0000256" key="5">
    <source>
        <dbReference type="ARBA" id="ARBA00022767"/>
    </source>
</evidence>
<evidence type="ECO:0000256" key="12">
    <source>
        <dbReference type="ARBA" id="ARBA00036508"/>
    </source>
</evidence>
<evidence type="ECO:0000256" key="1">
    <source>
        <dbReference type="ARBA" id="ARBA00001962"/>
    </source>
</evidence>
<dbReference type="EMBL" id="CP136890">
    <property type="protein sequence ID" value="WOK93051.1"/>
    <property type="molecule type" value="Genomic_DNA"/>
</dbReference>
<dbReference type="GO" id="GO:0034440">
    <property type="term" value="P:lipid oxidation"/>
    <property type="evidence" value="ECO:0007669"/>
    <property type="project" value="InterPro"/>
</dbReference>
<dbReference type="AlphaFoldDB" id="A0AAQ3JNE0"/>
<feature type="domain" description="Lipoxygenase" evidence="18">
    <location>
        <begin position="172"/>
        <end position="873"/>
    </location>
</feature>
<dbReference type="PROSITE" id="PS51393">
    <property type="entry name" value="LIPOXYGENASE_3"/>
    <property type="match status" value="1"/>
</dbReference>
<comment type="function">
    <text evidence="15">Plant lipoxygenase may be involved in a number of diverse aspects of plant physiology including growth and development, pest resistance, and senescence or responses to wounding.</text>
</comment>
<evidence type="ECO:0000259" key="17">
    <source>
        <dbReference type="PROSITE" id="PS50095"/>
    </source>
</evidence>
<evidence type="ECO:0000313" key="19">
    <source>
        <dbReference type="EMBL" id="WOK93051.1"/>
    </source>
</evidence>
<dbReference type="Proteomes" id="UP001327560">
    <property type="component" value="Chromosome 1"/>
</dbReference>
<comment type="catalytic activity">
    <reaction evidence="12">
        <text>(9Z,12Z)-octadecadienoate + O2 = (9S)-hydroperoxy-(10E,12Z)-octadecadienoate</text>
        <dbReference type="Rhea" id="RHEA:30291"/>
        <dbReference type="ChEBI" id="CHEBI:15379"/>
        <dbReference type="ChEBI" id="CHEBI:30245"/>
        <dbReference type="ChEBI" id="CHEBI:60955"/>
        <dbReference type="EC" id="1.13.11.58"/>
    </reaction>
</comment>
<keyword evidence="7 14" id="KW-0223">Dioxygenase</keyword>
<dbReference type="Gene3D" id="4.10.375.10">
    <property type="entry name" value="Lipoxygenase-1, Domain 2"/>
    <property type="match status" value="1"/>
</dbReference>
<dbReference type="PANTHER" id="PTHR11771">
    <property type="entry name" value="LIPOXYGENASE"/>
    <property type="match status" value="1"/>
</dbReference>
<protein>
    <recommendedName>
        <fullName evidence="15">Lipoxygenase</fullName>
        <ecNumber evidence="15">1.13.11.-</ecNumber>
    </recommendedName>
</protein>
<dbReference type="FunFam" id="3.10.450.60:FF:000002">
    <property type="entry name" value="Lipoxygenase"/>
    <property type="match status" value="1"/>
</dbReference>
<dbReference type="Gene3D" id="1.20.245.10">
    <property type="entry name" value="Lipoxygenase-1, Domain 5"/>
    <property type="match status" value="1"/>
</dbReference>
<dbReference type="SMART" id="SM00308">
    <property type="entry name" value="LH2"/>
    <property type="match status" value="1"/>
</dbReference>
<dbReference type="InterPro" id="IPR000907">
    <property type="entry name" value="LipOase"/>
</dbReference>
<dbReference type="InterPro" id="IPR001024">
    <property type="entry name" value="PLAT/LH2_dom"/>
</dbReference>
<evidence type="ECO:0000256" key="2">
    <source>
        <dbReference type="ARBA" id="ARBA00009419"/>
    </source>
</evidence>
<dbReference type="PRINTS" id="PR00468">
    <property type="entry name" value="PLTLPOXGNASE"/>
</dbReference>
<keyword evidence="9 14" id="KW-0408">Iron</keyword>
<dbReference type="CDD" id="cd01751">
    <property type="entry name" value="PLAT_LH2"/>
    <property type="match status" value="1"/>
</dbReference>
<keyword evidence="11 15" id="KW-0275">Fatty acid biosynthesis</keyword>
<dbReference type="PROSITE" id="PS00081">
    <property type="entry name" value="LIPOXYGENASE_2"/>
    <property type="match status" value="1"/>
</dbReference>
<evidence type="ECO:0000256" key="14">
    <source>
        <dbReference type="RuleBase" id="RU003974"/>
    </source>
</evidence>
<evidence type="ECO:0000256" key="13">
    <source>
        <dbReference type="PROSITE-ProRule" id="PRU00152"/>
    </source>
</evidence>
<organism evidence="19 20">
    <name type="scientific">Canna indica</name>
    <name type="common">Indian-shot</name>
    <dbReference type="NCBI Taxonomy" id="4628"/>
    <lineage>
        <taxon>Eukaryota</taxon>
        <taxon>Viridiplantae</taxon>
        <taxon>Streptophyta</taxon>
        <taxon>Embryophyta</taxon>
        <taxon>Tracheophyta</taxon>
        <taxon>Spermatophyta</taxon>
        <taxon>Magnoliopsida</taxon>
        <taxon>Liliopsida</taxon>
        <taxon>Zingiberales</taxon>
        <taxon>Cannaceae</taxon>
        <taxon>Canna</taxon>
    </lineage>
</organism>
<comment type="similarity">
    <text evidence="2 14">Belongs to the lipoxygenase family.</text>
</comment>
<comment type="caution">
    <text evidence="13">Lacks conserved residue(s) required for the propagation of feature annotation.</text>
</comment>
<dbReference type="Gene3D" id="2.60.60.20">
    <property type="entry name" value="PLAT/LH2 domain"/>
    <property type="match status" value="1"/>
</dbReference>
<keyword evidence="10" id="KW-0443">Lipid metabolism</keyword>
<reference evidence="19 20" key="1">
    <citation type="submission" date="2023-10" db="EMBL/GenBank/DDBJ databases">
        <title>Chromosome-scale genome assembly provides insights into flower coloration mechanisms of Canna indica.</title>
        <authorList>
            <person name="Li C."/>
        </authorList>
    </citation>
    <scope>NUCLEOTIDE SEQUENCE [LARGE SCALE GENOMIC DNA]</scope>
    <source>
        <tissue evidence="19">Flower</tissue>
    </source>
</reference>
<dbReference type="InterPro" id="IPR001246">
    <property type="entry name" value="LipOase_plant"/>
</dbReference>
<accession>A0AAQ3JNE0</accession>
<evidence type="ECO:0000256" key="6">
    <source>
        <dbReference type="ARBA" id="ARBA00022832"/>
    </source>
</evidence>
<dbReference type="SUPFAM" id="SSF48484">
    <property type="entry name" value="Lipoxigenase"/>
    <property type="match status" value="1"/>
</dbReference>
<dbReference type="Pfam" id="PF01477">
    <property type="entry name" value="PLAT"/>
    <property type="match status" value="1"/>
</dbReference>
<name>A0AAQ3JNE0_9LILI</name>
<evidence type="ECO:0000256" key="4">
    <source>
        <dbReference type="ARBA" id="ARBA00022723"/>
    </source>
</evidence>
<dbReference type="GO" id="GO:1990136">
    <property type="term" value="F:linoleate 9S-lipoxygenase activity"/>
    <property type="evidence" value="ECO:0007669"/>
    <property type="project" value="UniProtKB-EC"/>
</dbReference>
<dbReference type="InterPro" id="IPR027433">
    <property type="entry name" value="Lipoxygenase_dom_3"/>
</dbReference>
<evidence type="ECO:0000256" key="10">
    <source>
        <dbReference type="ARBA" id="ARBA00023098"/>
    </source>
</evidence>
<dbReference type="PROSITE" id="PS50095">
    <property type="entry name" value="PLAT"/>
    <property type="match status" value="1"/>
</dbReference>
<dbReference type="FunFam" id="4.10.375.10:FF:000001">
    <property type="entry name" value="Lipoxygenase"/>
    <property type="match status" value="1"/>
</dbReference>
<feature type="region of interest" description="Disordered" evidence="16">
    <location>
        <begin position="236"/>
        <end position="256"/>
    </location>
</feature>
<keyword evidence="4 14" id="KW-0479">Metal-binding</keyword>
<keyword evidence="3 15" id="KW-0444">Lipid biosynthesis</keyword>
<evidence type="ECO:0000313" key="20">
    <source>
        <dbReference type="Proteomes" id="UP001327560"/>
    </source>
</evidence>
<dbReference type="EC" id="1.13.11.-" evidence="15"/>
<dbReference type="InterPro" id="IPR036392">
    <property type="entry name" value="PLAT/LH2_dom_sf"/>
</dbReference>
<dbReference type="GO" id="GO:0009611">
    <property type="term" value="P:response to wounding"/>
    <property type="evidence" value="ECO:0007669"/>
    <property type="project" value="UniProtKB-ARBA"/>
</dbReference>
<dbReference type="PROSITE" id="PS00711">
    <property type="entry name" value="LIPOXYGENASE_1"/>
    <property type="match status" value="1"/>
</dbReference>
<feature type="domain" description="PLAT" evidence="17">
    <location>
        <begin position="30"/>
        <end position="169"/>
    </location>
</feature>
<evidence type="ECO:0000256" key="11">
    <source>
        <dbReference type="ARBA" id="ARBA00023160"/>
    </source>
</evidence>
<dbReference type="Gene3D" id="3.10.450.60">
    <property type="match status" value="1"/>
</dbReference>